<organism evidence="3 4">
    <name type="scientific">Phyllostomus discolor</name>
    <name type="common">pale spear-nosed bat</name>
    <dbReference type="NCBI Taxonomy" id="89673"/>
    <lineage>
        <taxon>Eukaryota</taxon>
        <taxon>Metazoa</taxon>
        <taxon>Chordata</taxon>
        <taxon>Craniata</taxon>
        <taxon>Vertebrata</taxon>
        <taxon>Euteleostomi</taxon>
        <taxon>Mammalia</taxon>
        <taxon>Eutheria</taxon>
        <taxon>Laurasiatheria</taxon>
        <taxon>Chiroptera</taxon>
        <taxon>Yangochiroptera</taxon>
        <taxon>Phyllostomidae</taxon>
        <taxon>Phyllostominae</taxon>
        <taxon>Phyllostomus</taxon>
    </lineage>
</organism>
<evidence type="ECO:0000256" key="1">
    <source>
        <dbReference type="SAM" id="MobiDB-lite"/>
    </source>
</evidence>
<comment type="caution">
    <text evidence="3">The sequence shown here is derived from an EMBL/GenBank/DDBJ whole genome shotgun (WGS) entry which is preliminary data.</text>
</comment>
<dbReference type="AlphaFoldDB" id="A0A833ZW98"/>
<feature type="region of interest" description="Disordered" evidence="1">
    <location>
        <begin position="48"/>
        <end position="94"/>
    </location>
</feature>
<dbReference type="EMBL" id="JABVXQ010000007">
    <property type="protein sequence ID" value="KAF6099959.1"/>
    <property type="molecule type" value="Genomic_DNA"/>
</dbReference>
<name>A0A833ZW98_9CHIR</name>
<evidence type="ECO:0000313" key="4">
    <source>
        <dbReference type="Proteomes" id="UP000664940"/>
    </source>
</evidence>
<protein>
    <submittedName>
        <fullName evidence="3">Uncharacterized protein</fullName>
    </submittedName>
</protein>
<reference evidence="3 4" key="1">
    <citation type="journal article" date="2020" name="Nature">
        <title>Six reference-quality genomes reveal evolution of bat adaptations.</title>
        <authorList>
            <person name="Jebb D."/>
            <person name="Huang Z."/>
            <person name="Pippel M."/>
            <person name="Hughes G.M."/>
            <person name="Lavrichenko K."/>
            <person name="Devanna P."/>
            <person name="Winkler S."/>
            <person name="Jermiin L.S."/>
            <person name="Skirmuntt E.C."/>
            <person name="Katzourakis A."/>
            <person name="Burkitt-Gray L."/>
            <person name="Ray D.A."/>
            <person name="Sullivan K.A.M."/>
            <person name="Roscito J.G."/>
            <person name="Kirilenko B.M."/>
            <person name="Davalos L.M."/>
            <person name="Corthals A.P."/>
            <person name="Power M.L."/>
            <person name="Jones G."/>
            <person name="Ransome R.D."/>
            <person name="Dechmann D.K.N."/>
            <person name="Locatelli A.G."/>
            <person name="Puechmaille S.J."/>
            <person name="Fedrigo O."/>
            <person name="Jarvis E.D."/>
            <person name="Hiller M."/>
            <person name="Vernes S.C."/>
            <person name="Myers E.W."/>
            <person name="Teeling E.C."/>
        </authorList>
    </citation>
    <scope>NUCLEOTIDE SEQUENCE [LARGE SCALE GENOMIC DNA]</scope>
    <source>
        <strain evidence="3">Bat1K_MPI-CBG_1</strain>
    </source>
</reference>
<dbReference type="Proteomes" id="UP000664940">
    <property type="component" value="Unassembled WGS sequence"/>
</dbReference>
<keyword evidence="2" id="KW-1133">Transmembrane helix</keyword>
<gene>
    <name evidence="3" type="ORF">HJG60_011675</name>
</gene>
<sequence length="122" mass="12814">MFRIPSHGSASHETSCCGAGRPPDRGAPRKPTRGRCFLGVSRERLRCGPGAQGSRDSVCPDHLQALRGDGDSSSASLRCPRRPSASSPVHWSHPSARSGGVALGVLSHLLGAIFVIFFVIGL</sequence>
<keyword evidence="2" id="KW-0472">Membrane</keyword>
<evidence type="ECO:0000313" key="3">
    <source>
        <dbReference type="EMBL" id="KAF6099959.1"/>
    </source>
</evidence>
<accession>A0A833ZW98</accession>
<proteinExistence type="predicted"/>
<feature type="transmembrane region" description="Helical" evidence="2">
    <location>
        <begin position="100"/>
        <end position="120"/>
    </location>
</feature>
<evidence type="ECO:0000256" key="2">
    <source>
        <dbReference type="SAM" id="Phobius"/>
    </source>
</evidence>
<feature type="region of interest" description="Disordered" evidence="1">
    <location>
        <begin position="1"/>
        <end position="33"/>
    </location>
</feature>
<keyword evidence="2" id="KW-0812">Transmembrane</keyword>